<gene>
    <name evidence="3" type="ORF">J2Y69_002207</name>
</gene>
<dbReference type="EMBL" id="JAVDUM010000009">
    <property type="protein sequence ID" value="MDR6867603.1"/>
    <property type="molecule type" value="Genomic_DNA"/>
</dbReference>
<organism evidence="3 4">
    <name type="scientific">Microbacterium resistens</name>
    <dbReference type="NCBI Taxonomy" id="156977"/>
    <lineage>
        <taxon>Bacteria</taxon>
        <taxon>Bacillati</taxon>
        <taxon>Actinomycetota</taxon>
        <taxon>Actinomycetes</taxon>
        <taxon>Micrococcales</taxon>
        <taxon>Microbacteriaceae</taxon>
        <taxon>Microbacterium</taxon>
    </lineage>
</organism>
<dbReference type="Proteomes" id="UP001259347">
    <property type="component" value="Unassembled WGS sequence"/>
</dbReference>
<dbReference type="InterPro" id="IPR004360">
    <property type="entry name" value="Glyas_Fos-R_dOase_dom"/>
</dbReference>
<keyword evidence="4" id="KW-1185">Reference proteome</keyword>
<reference evidence="3 4" key="1">
    <citation type="submission" date="2023-07" db="EMBL/GenBank/DDBJ databases">
        <title>Sorghum-associated microbial communities from plants grown in Nebraska, USA.</title>
        <authorList>
            <person name="Schachtman D."/>
        </authorList>
    </citation>
    <scope>NUCLEOTIDE SEQUENCE [LARGE SCALE GENOMIC DNA]</scope>
    <source>
        <strain evidence="3 4">2980</strain>
    </source>
</reference>
<proteinExistence type="predicted"/>
<evidence type="ECO:0000313" key="3">
    <source>
        <dbReference type="EMBL" id="MDR6867603.1"/>
    </source>
</evidence>
<dbReference type="SUPFAM" id="SSF54593">
    <property type="entry name" value="Glyoxalase/Bleomycin resistance protein/Dihydroxybiphenyl dioxygenase"/>
    <property type="match status" value="1"/>
</dbReference>
<dbReference type="PROSITE" id="PS51819">
    <property type="entry name" value="VOC"/>
    <property type="match status" value="1"/>
</dbReference>
<dbReference type="InterPro" id="IPR051785">
    <property type="entry name" value="MMCE/EMCE_epimerase"/>
</dbReference>
<dbReference type="PANTHER" id="PTHR43048">
    <property type="entry name" value="METHYLMALONYL-COA EPIMERASE"/>
    <property type="match status" value="1"/>
</dbReference>
<dbReference type="PANTHER" id="PTHR43048:SF3">
    <property type="entry name" value="METHYLMALONYL-COA EPIMERASE, MITOCHONDRIAL"/>
    <property type="match status" value="1"/>
</dbReference>
<dbReference type="Pfam" id="PF00903">
    <property type="entry name" value="Glyoxalase"/>
    <property type="match status" value="1"/>
</dbReference>
<comment type="caution">
    <text evidence="3">The sequence shown here is derived from an EMBL/GenBank/DDBJ whole genome shotgun (WGS) entry which is preliminary data.</text>
</comment>
<sequence length="163" mass="18461">MKFHHVAVFVSDADRAIALWRDVLGFSVVVDRTIPDLDAGDQSRMGQALLDDIFKVEGATSRMVLLQSDDGAMIELQQPSVPAIVRTPPETLQYGHTGIHEVAFLVDDIDGWFERIRAAGYRTQTEYVWTWGVTGKSFLFYDDDGNMIQFNWQPRSSVPAWRP</sequence>
<accession>A0ABU1SEC9</accession>
<dbReference type="InterPro" id="IPR037523">
    <property type="entry name" value="VOC_core"/>
</dbReference>
<protein>
    <submittedName>
        <fullName evidence="3">Catechol 2,3-dioxygenase-like lactoylglutathione lyase family enzyme</fullName>
    </submittedName>
</protein>
<evidence type="ECO:0000259" key="2">
    <source>
        <dbReference type="PROSITE" id="PS51819"/>
    </source>
</evidence>
<dbReference type="InterPro" id="IPR029068">
    <property type="entry name" value="Glyas_Bleomycin-R_OHBP_Dase"/>
</dbReference>
<evidence type="ECO:0000256" key="1">
    <source>
        <dbReference type="ARBA" id="ARBA00022723"/>
    </source>
</evidence>
<feature type="domain" description="VOC" evidence="2">
    <location>
        <begin position="2"/>
        <end position="153"/>
    </location>
</feature>
<name>A0ABU1SEC9_9MICO</name>
<dbReference type="Gene3D" id="3.10.180.10">
    <property type="entry name" value="2,3-Dihydroxybiphenyl 1,2-Dioxygenase, domain 1"/>
    <property type="match status" value="1"/>
</dbReference>
<evidence type="ECO:0000313" key="4">
    <source>
        <dbReference type="Proteomes" id="UP001259347"/>
    </source>
</evidence>
<dbReference type="RefSeq" id="WP_310020562.1">
    <property type="nucleotide sequence ID" value="NZ_JAVDUM010000009.1"/>
</dbReference>
<keyword evidence="1" id="KW-0479">Metal-binding</keyword>